<evidence type="ECO:0000256" key="5">
    <source>
        <dbReference type="ARBA" id="ARBA00022840"/>
    </source>
</evidence>
<proteinExistence type="predicted"/>
<dbReference type="FunFam" id="1.10.510.10:FF:000571">
    <property type="entry name" value="Maternal embryonic leucine zipper kinase"/>
    <property type="match status" value="1"/>
</dbReference>
<dbReference type="GO" id="GO:0005524">
    <property type="term" value="F:ATP binding"/>
    <property type="evidence" value="ECO:0007669"/>
    <property type="project" value="UniProtKB-KW"/>
</dbReference>
<dbReference type="SUPFAM" id="SSF56112">
    <property type="entry name" value="Protein kinase-like (PK-like)"/>
    <property type="match status" value="1"/>
</dbReference>
<keyword evidence="5" id="KW-0067">ATP-binding</keyword>
<dbReference type="Gene3D" id="1.10.510.10">
    <property type="entry name" value="Transferase(Phosphotransferase) domain 1"/>
    <property type="match status" value="1"/>
</dbReference>
<feature type="compositionally biased region" description="Low complexity" evidence="6">
    <location>
        <begin position="309"/>
        <end position="327"/>
    </location>
</feature>
<dbReference type="PANTHER" id="PTHR24345">
    <property type="entry name" value="SERINE/THREONINE-PROTEIN KINASE PLK"/>
    <property type="match status" value="1"/>
</dbReference>
<evidence type="ECO:0000256" key="4">
    <source>
        <dbReference type="ARBA" id="ARBA00022777"/>
    </source>
</evidence>
<dbReference type="EMBL" id="BSXW01000725">
    <property type="protein sequence ID" value="GMF28634.1"/>
    <property type="molecule type" value="Genomic_DNA"/>
</dbReference>
<dbReference type="OrthoDB" id="60484at2759"/>
<name>A0A9W6WV38_9STRA</name>
<keyword evidence="9" id="KW-1185">Reference proteome</keyword>
<evidence type="ECO:0000313" key="8">
    <source>
        <dbReference type="EMBL" id="GMF28634.1"/>
    </source>
</evidence>
<evidence type="ECO:0000256" key="1">
    <source>
        <dbReference type="ARBA" id="ARBA00022527"/>
    </source>
</evidence>
<dbReference type="InterPro" id="IPR011009">
    <property type="entry name" value="Kinase-like_dom_sf"/>
</dbReference>
<reference evidence="8" key="1">
    <citation type="submission" date="2023-04" db="EMBL/GenBank/DDBJ databases">
        <title>Phytophthora lilii NBRC 32176.</title>
        <authorList>
            <person name="Ichikawa N."/>
            <person name="Sato H."/>
            <person name="Tonouchi N."/>
        </authorList>
    </citation>
    <scope>NUCLEOTIDE SEQUENCE</scope>
    <source>
        <strain evidence="8">NBRC 32176</strain>
    </source>
</reference>
<evidence type="ECO:0000256" key="2">
    <source>
        <dbReference type="ARBA" id="ARBA00022679"/>
    </source>
</evidence>
<dbReference type="AlphaFoldDB" id="A0A9W6WV38"/>
<dbReference type="GO" id="GO:0004674">
    <property type="term" value="F:protein serine/threonine kinase activity"/>
    <property type="evidence" value="ECO:0007669"/>
    <property type="project" value="UniProtKB-KW"/>
</dbReference>
<evidence type="ECO:0000256" key="6">
    <source>
        <dbReference type="SAM" id="MobiDB-lite"/>
    </source>
</evidence>
<evidence type="ECO:0000256" key="3">
    <source>
        <dbReference type="ARBA" id="ARBA00022741"/>
    </source>
</evidence>
<dbReference type="Pfam" id="PF00069">
    <property type="entry name" value="Pkinase"/>
    <property type="match status" value="1"/>
</dbReference>
<keyword evidence="2" id="KW-0808">Transferase</keyword>
<sequence length="378" mass="41796">MAAKLDDYVIQRRLAPALFGDVLLCQHRPSGDLVAVKRVLQSAANAQLTLASNKKVRENVALERALYHQLNRVGGHRNLLKLRDEIEFDGYLYLVSDFCARGELYELVSSAEDGKLPLPVIQRYLRQIASGVQFLHTNGFAHRDLSLENVLVTDDDQCQVCDFGLAASTAKPSRETVGKLFYMAPEVLAGVQYDATKADVWSLGVMVFIMLIGAPPVETASASDARFRLITNKGIRKLIDRWGLTNDLPAAAIDLIADMLEVDPEQRISMGEVVSHPFLLRSSTIASQQQQPVVAPKVPSRVSSPAKQTPQPTASYSSAPSTSMYSARPESDGIERSGCRLLFHKIHRFFSRRHNKRVMAVNRGSSKRAHAKRFANAA</sequence>
<dbReference type="Proteomes" id="UP001165083">
    <property type="component" value="Unassembled WGS sequence"/>
</dbReference>
<gene>
    <name evidence="8" type="ORF">Plil01_001208800</name>
</gene>
<dbReference type="PANTHER" id="PTHR24345:SF91">
    <property type="entry name" value="SERINE_THREONINE-PROTEIN KINASE PLK4"/>
    <property type="match status" value="1"/>
</dbReference>
<keyword evidence="4" id="KW-0418">Kinase</keyword>
<keyword evidence="3" id="KW-0547">Nucleotide-binding</keyword>
<organism evidence="8 9">
    <name type="scientific">Phytophthora lilii</name>
    <dbReference type="NCBI Taxonomy" id="2077276"/>
    <lineage>
        <taxon>Eukaryota</taxon>
        <taxon>Sar</taxon>
        <taxon>Stramenopiles</taxon>
        <taxon>Oomycota</taxon>
        <taxon>Peronosporomycetes</taxon>
        <taxon>Peronosporales</taxon>
        <taxon>Peronosporaceae</taxon>
        <taxon>Phytophthora</taxon>
    </lineage>
</organism>
<accession>A0A9W6WV38</accession>
<dbReference type="InterPro" id="IPR000719">
    <property type="entry name" value="Prot_kinase_dom"/>
</dbReference>
<protein>
    <submittedName>
        <fullName evidence="8">Unnamed protein product</fullName>
    </submittedName>
</protein>
<evidence type="ECO:0000313" key="9">
    <source>
        <dbReference type="Proteomes" id="UP001165083"/>
    </source>
</evidence>
<comment type="caution">
    <text evidence="8">The sequence shown here is derived from an EMBL/GenBank/DDBJ whole genome shotgun (WGS) entry which is preliminary data.</text>
</comment>
<dbReference type="PROSITE" id="PS50011">
    <property type="entry name" value="PROTEIN_KINASE_DOM"/>
    <property type="match status" value="1"/>
</dbReference>
<dbReference type="GO" id="GO:0005634">
    <property type="term" value="C:nucleus"/>
    <property type="evidence" value="ECO:0007669"/>
    <property type="project" value="TreeGrafter"/>
</dbReference>
<feature type="region of interest" description="Disordered" evidence="6">
    <location>
        <begin position="290"/>
        <end position="331"/>
    </location>
</feature>
<feature type="domain" description="Protein kinase" evidence="7">
    <location>
        <begin position="8"/>
        <end position="279"/>
    </location>
</feature>
<feature type="compositionally biased region" description="Low complexity" evidence="6">
    <location>
        <begin position="290"/>
        <end position="299"/>
    </location>
</feature>
<keyword evidence="1" id="KW-0723">Serine/threonine-protein kinase</keyword>
<evidence type="ECO:0000259" key="7">
    <source>
        <dbReference type="PROSITE" id="PS50011"/>
    </source>
</evidence>